<accession>A0A9Q8ZDF9</accession>
<dbReference type="EMBL" id="CP089278">
    <property type="protein sequence ID" value="USP79700.1"/>
    <property type="molecule type" value="Genomic_DNA"/>
</dbReference>
<dbReference type="InterPro" id="IPR036291">
    <property type="entry name" value="NAD(P)-bd_dom_sf"/>
</dbReference>
<protein>
    <recommendedName>
        <fullName evidence="3">Nucleoside-diphosphate-sugar epimerase</fullName>
    </recommendedName>
</protein>
<dbReference type="PANTHER" id="PTHR14097:SF8">
    <property type="entry name" value="NAD(P)-BINDING DOMAIN-CONTAINING PROTEIN"/>
    <property type="match status" value="1"/>
</dbReference>
<dbReference type="OrthoDB" id="9975943at2759"/>
<dbReference type="Gene3D" id="3.40.50.720">
    <property type="entry name" value="NAD(P)-binding Rossmann-like Domain"/>
    <property type="match status" value="1"/>
</dbReference>
<dbReference type="SUPFAM" id="SSF51735">
    <property type="entry name" value="NAD(P)-binding Rossmann-fold domains"/>
    <property type="match status" value="1"/>
</dbReference>
<organism evidence="1 2">
    <name type="scientific">Curvularia clavata</name>
    <dbReference type="NCBI Taxonomy" id="95742"/>
    <lineage>
        <taxon>Eukaryota</taxon>
        <taxon>Fungi</taxon>
        <taxon>Dikarya</taxon>
        <taxon>Ascomycota</taxon>
        <taxon>Pezizomycotina</taxon>
        <taxon>Dothideomycetes</taxon>
        <taxon>Pleosporomycetidae</taxon>
        <taxon>Pleosporales</taxon>
        <taxon>Pleosporineae</taxon>
        <taxon>Pleosporaceae</taxon>
        <taxon>Curvularia</taxon>
    </lineage>
</organism>
<evidence type="ECO:0000313" key="2">
    <source>
        <dbReference type="Proteomes" id="UP001056012"/>
    </source>
</evidence>
<dbReference type="PANTHER" id="PTHR14097">
    <property type="entry name" value="OXIDOREDUCTASE HTATIP2"/>
    <property type="match status" value="1"/>
</dbReference>
<sequence>MHVILTGATGLVGSAVLHNMLAQESISRISILSRRPVKMAEGHAKATVIIHDDFNKYSQALLDELKDAHGCVWAQGVSQNAVTKEQYHQITYEYPLAAARSFATLHPDSPFVFVHVSGEGATQSPGTFTPIYGRVKGLAESALFEFGKKNPMFKVYNVRPAIVDWTNHPEIHPFIPKQEMYKSVVIAGVKPFWKNMMTPTRNMGKVMTELAMSRGEPLEGPTVGMEGRLIPNTHLRQMGGC</sequence>
<evidence type="ECO:0000313" key="1">
    <source>
        <dbReference type="EMBL" id="USP79700.1"/>
    </source>
</evidence>
<reference evidence="1" key="1">
    <citation type="submission" date="2021-12" db="EMBL/GenBank/DDBJ databases">
        <title>Curvularia clavata genome.</title>
        <authorList>
            <person name="Cao Y."/>
        </authorList>
    </citation>
    <scope>NUCLEOTIDE SEQUENCE</scope>
    <source>
        <strain evidence="1">Yc1106</strain>
    </source>
</reference>
<gene>
    <name evidence="1" type="ORF">yc1106_06974</name>
</gene>
<dbReference type="AlphaFoldDB" id="A0A9Q8ZDF9"/>
<evidence type="ECO:0008006" key="3">
    <source>
        <dbReference type="Google" id="ProtNLM"/>
    </source>
</evidence>
<name>A0A9Q8ZDF9_CURCL</name>
<dbReference type="VEuPathDB" id="FungiDB:yc1106_06974"/>
<dbReference type="Proteomes" id="UP001056012">
    <property type="component" value="Chromosome 5"/>
</dbReference>
<keyword evidence="2" id="KW-1185">Reference proteome</keyword>
<proteinExistence type="predicted"/>